<feature type="transmembrane region" description="Helical" evidence="9">
    <location>
        <begin position="264"/>
        <end position="295"/>
    </location>
</feature>
<dbReference type="PANTHER" id="PTHR31686:SF3">
    <property type="entry name" value="ACID TRANSPORT PROTEIN, PUTATIVE (AFU_ORTHOLOGUE AFUA_4G09410)-RELATED"/>
    <property type="match status" value="1"/>
</dbReference>
<dbReference type="RefSeq" id="WP_149785203.1">
    <property type="nucleotide sequence ID" value="NZ_BAAADP010000002.1"/>
</dbReference>
<dbReference type="AlphaFoldDB" id="A0A1I3C4M6"/>
<feature type="transmembrane region" description="Helical" evidence="9">
    <location>
        <begin position="233"/>
        <end position="252"/>
    </location>
</feature>
<accession>A0A1I3C4M6</accession>
<keyword evidence="11" id="KW-1185">Reference proteome</keyword>
<protein>
    <submittedName>
        <fullName evidence="10">Tellurite resistance protein TehA</fullName>
    </submittedName>
</protein>
<feature type="region of interest" description="Disordered" evidence="8">
    <location>
        <begin position="1"/>
        <end position="21"/>
    </location>
</feature>
<evidence type="ECO:0000313" key="11">
    <source>
        <dbReference type="Proteomes" id="UP000323537"/>
    </source>
</evidence>
<evidence type="ECO:0000256" key="6">
    <source>
        <dbReference type="ARBA" id="ARBA00022989"/>
    </source>
</evidence>
<organism evidence="10 11">
    <name type="scientific">Halorubrum aquaticum</name>
    <dbReference type="NCBI Taxonomy" id="387340"/>
    <lineage>
        <taxon>Archaea</taxon>
        <taxon>Methanobacteriati</taxon>
        <taxon>Methanobacteriota</taxon>
        <taxon>Stenosarchaea group</taxon>
        <taxon>Halobacteria</taxon>
        <taxon>Halobacteriales</taxon>
        <taxon>Haloferacaceae</taxon>
        <taxon>Halorubrum</taxon>
    </lineage>
</organism>
<feature type="transmembrane region" description="Helical" evidence="9">
    <location>
        <begin position="335"/>
        <end position="354"/>
    </location>
</feature>
<evidence type="ECO:0000256" key="9">
    <source>
        <dbReference type="SAM" id="Phobius"/>
    </source>
</evidence>
<dbReference type="OrthoDB" id="329712at2157"/>
<keyword evidence="3" id="KW-0813">Transport</keyword>
<comment type="subcellular location">
    <subcellularLocation>
        <location evidence="1">Cell membrane</location>
        <topology evidence="1">Multi-pass membrane protein</topology>
    </subcellularLocation>
</comment>
<feature type="transmembrane region" description="Helical" evidence="9">
    <location>
        <begin position="65"/>
        <end position="81"/>
    </location>
</feature>
<evidence type="ECO:0000256" key="4">
    <source>
        <dbReference type="ARBA" id="ARBA00022475"/>
    </source>
</evidence>
<feature type="transmembrane region" description="Helical" evidence="9">
    <location>
        <begin position="360"/>
        <end position="381"/>
    </location>
</feature>
<evidence type="ECO:0000256" key="7">
    <source>
        <dbReference type="ARBA" id="ARBA00023136"/>
    </source>
</evidence>
<keyword evidence="5 9" id="KW-0812">Transmembrane</keyword>
<feature type="compositionally biased region" description="Basic and acidic residues" evidence="8">
    <location>
        <begin position="7"/>
        <end position="21"/>
    </location>
</feature>
<feature type="transmembrane region" description="Helical" evidence="9">
    <location>
        <begin position="199"/>
        <end position="221"/>
    </location>
</feature>
<keyword evidence="7 9" id="KW-0472">Membrane</keyword>
<evidence type="ECO:0000256" key="5">
    <source>
        <dbReference type="ARBA" id="ARBA00022692"/>
    </source>
</evidence>
<evidence type="ECO:0000256" key="8">
    <source>
        <dbReference type="SAM" id="MobiDB-lite"/>
    </source>
</evidence>
<evidence type="ECO:0000256" key="2">
    <source>
        <dbReference type="ARBA" id="ARBA00008566"/>
    </source>
</evidence>
<dbReference type="Proteomes" id="UP000323537">
    <property type="component" value="Unassembled WGS sequence"/>
</dbReference>
<sequence>MTDTPGTEDRSAPDDPSVSDERSVTARLGRAIETLDPAYFGFVMSTGIVSVAFRELGVAAVARPLYVLTVGGYGLLLLFAARLTRFPERVLADLRDRERHWGTLTFVVATNTVGVQLLVFSEATAAAAALWATTVVATPLLLYYLFATEIVGARKADVSERIDGAFLLVIVCMQSLAVLGGLLAEALPAYADVTVLLSVSYFGSGYVLYFVVVTVVTYRLLDGAVRPDDWTGPYWITMGAAAITTLAGTTIGPQLASAAGWAPYAPVIVGVTFLAWAIASWWIPLLLVLDVWAFLADGVDSRPPTWVVLLPWARLGVGRRYHAYAPTAWGRVFPMGMYTACTLNLAGIGTFRLLSVVPAYWGWFALGVWGLTFLGMTRAVVRVVAGGATASEST</sequence>
<keyword evidence="6 9" id="KW-1133">Transmembrane helix</keyword>
<proteinExistence type="inferred from homology"/>
<dbReference type="InterPro" id="IPR038665">
    <property type="entry name" value="Voltage-dep_anion_channel_sf"/>
</dbReference>
<evidence type="ECO:0000256" key="1">
    <source>
        <dbReference type="ARBA" id="ARBA00004651"/>
    </source>
</evidence>
<dbReference type="Pfam" id="PF03595">
    <property type="entry name" value="SLAC1"/>
    <property type="match status" value="1"/>
</dbReference>
<dbReference type="Gene3D" id="1.50.10.150">
    <property type="entry name" value="Voltage-dependent anion channel"/>
    <property type="match status" value="1"/>
</dbReference>
<feature type="transmembrane region" description="Helical" evidence="9">
    <location>
        <begin position="101"/>
        <end position="119"/>
    </location>
</feature>
<feature type="transmembrane region" description="Helical" evidence="9">
    <location>
        <begin position="125"/>
        <end position="146"/>
    </location>
</feature>
<reference evidence="10 11" key="1">
    <citation type="submission" date="2016-10" db="EMBL/GenBank/DDBJ databases">
        <authorList>
            <person name="Varghese N."/>
            <person name="Submissions S."/>
        </authorList>
    </citation>
    <scope>NUCLEOTIDE SEQUENCE [LARGE SCALE GENOMIC DNA]</scope>
    <source>
        <strain evidence="10 11">CGMCC 1.6377</strain>
    </source>
</reference>
<evidence type="ECO:0000313" key="10">
    <source>
        <dbReference type="EMBL" id="SFH68941.1"/>
    </source>
</evidence>
<dbReference type="InterPro" id="IPR004695">
    <property type="entry name" value="SLAC1/Mae1/Ssu1/TehA"/>
</dbReference>
<gene>
    <name evidence="10" type="ORF">SAMN04488066_11825</name>
</gene>
<evidence type="ECO:0000256" key="3">
    <source>
        <dbReference type="ARBA" id="ARBA00022448"/>
    </source>
</evidence>
<dbReference type="InterPro" id="IPR051629">
    <property type="entry name" value="Sulfite_efflux_TDT"/>
</dbReference>
<dbReference type="CDD" id="cd09319">
    <property type="entry name" value="TDT_like_1"/>
    <property type="match status" value="1"/>
</dbReference>
<dbReference type="EMBL" id="FOPZ01000018">
    <property type="protein sequence ID" value="SFH68941.1"/>
    <property type="molecule type" value="Genomic_DNA"/>
</dbReference>
<dbReference type="PANTHER" id="PTHR31686">
    <property type="match status" value="1"/>
</dbReference>
<keyword evidence="4" id="KW-1003">Cell membrane</keyword>
<comment type="similarity">
    <text evidence="2">Belongs to the tellurite-resistance/dicarboxylate transporter (TDT) family.</text>
</comment>
<dbReference type="GO" id="GO:0000319">
    <property type="term" value="F:sulfite transmembrane transporter activity"/>
    <property type="evidence" value="ECO:0007669"/>
    <property type="project" value="TreeGrafter"/>
</dbReference>
<dbReference type="GO" id="GO:0005886">
    <property type="term" value="C:plasma membrane"/>
    <property type="evidence" value="ECO:0007669"/>
    <property type="project" value="UniProtKB-SubCell"/>
</dbReference>
<feature type="transmembrane region" description="Helical" evidence="9">
    <location>
        <begin position="166"/>
        <end position="187"/>
    </location>
</feature>
<name>A0A1I3C4M6_9EURY</name>